<protein>
    <recommendedName>
        <fullName evidence="4">ECF transporter S component</fullName>
    </recommendedName>
</protein>
<accession>A0ABY5R8G0</accession>
<evidence type="ECO:0000256" key="1">
    <source>
        <dbReference type="SAM" id="Phobius"/>
    </source>
</evidence>
<gene>
    <name evidence="2" type="ORF">NV226_02625</name>
</gene>
<name>A0ABY5R8G0_9MOLU</name>
<evidence type="ECO:0000313" key="3">
    <source>
        <dbReference type="Proteomes" id="UP001059252"/>
    </source>
</evidence>
<keyword evidence="1" id="KW-0812">Transmembrane</keyword>
<dbReference type="Proteomes" id="UP001059252">
    <property type="component" value="Chromosome"/>
</dbReference>
<feature type="transmembrane region" description="Helical" evidence="1">
    <location>
        <begin position="210"/>
        <end position="230"/>
    </location>
</feature>
<evidence type="ECO:0008006" key="4">
    <source>
        <dbReference type="Google" id="ProtNLM"/>
    </source>
</evidence>
<organism evidence="2 3">
    <name type="scientific">Mycoplasma iguanae</name>
    <dbReference type="NCBI Taxonomy" id="292461"/>
    <lineage>
        <taxon>Bacteria</taxon>
        <taxon>Bacillati</taxon>
        <taxon>Mycoplasmatota</taxon>
        <taxon>Mollicutes</taxon>
        <taxon>Mycoplasmataceae</taxon>
        <taxon>Mycoplasma</taxon>
    </lineage>
</organism>
<feature type="transmembrane region" description="Helical" evidence="1">
    <location>
        <begin position="237"/>
        <end position="260"/>
    </location>
</feature>
<dbReference type="RefSeq" id="WP_258210770.1">
    <property type="nucleotide sequence ID" value="NZ_CP102734.1"/>
</dbReference>
<evidence type="ECO:0000313" key="2">
    <source>
        <dbReference type="EMBL" id="UVD81596.1"/>
    </source>
</evidence>
<feature type="transmembrane region" description="Helical" evidence="1">
    <location>
        <begin position="80"/>
        <end position="100"/>
    </location>
</feature>
<feature type="transmembrane region" description="Helical" evidence="1">
    <location>
        <begin position="12"/>
        <end position="30"/>
    </location>
</feature>
<keyword evidence="3" id="KW-1185">Reference proteome</keyword>
<dbReference type="Gene3D" id="1.10.1760.20">
    <property type="match status" value="1"/>
</dbReference>
<dbReference type="EMBL" id="CP102734">
    <property type="protein sequence ID" value="UVD81596.1"/>
    <property type="molecule type" value="Genomic_DNA"/>
</dbReference>
<reference evidence="2" key="1">
    <citation type="submission" date="2022-08" db="EMBL/GenBank/DDBJ databases">
        <title>Complete genome of Mycoplasma iguanae type strain 2327.</title>
        <authorList>
            <person name="Spergser J."/>
        </authorList>
    </citation>
    <scope>NUCLEOTIDE SEQUENCE</scope>
    <source>
        <strain evidence="2">2327</strain>
    </source>
</reference>
<feature type="transmembrane region" description="Helical" evidence="1">
    <location>
        <begin position="280"/>
        <end position="305"/>
    </location>
</feature>
<sequence length="310" mass="35012">MRIWTNKNIAFAAILISVSVVFVIVGVKIFPPTALPMFRFSFIGLPIKVTGLLLGPFIASVVAIISDFLSFLFVPTVYSVYYSIALVITGLVPGLVMLFYSKFISKRYANEKMLVRNQKLIDKFENQITLESEKWTYKTTSKIKNKINKLQKRNAKITGWGNDDKLKRNLYMYSSVTILLVIILIVMALIANIDQEILNQGNFIKNKPILMVFTSIGTLSMVAFIIFARFKMTNKRYFALIPIIVFSAILEPIATITLSYGDVQAKIFTSLETAIISHLITAPVKIIVNTAVIFLSYLIVSPLFLKKQNR</sequence>
<keyword evidence="1" id="KW-0472">Membrane</keyword>
<keyword evidence="1" id="KW-1133">Transmembrane helix</keyword>
<proteinExistence type="predicted"/>
<feature type="transmembrane region" description="Helical" evidence="1">
    <location>
        <begin position="170"/>
        <end position="190"/>
    </location>
</feature>
<feature type="transmembrane region" description="Helical" evidence="1">
    <location>
        <begin position="51"/>
        <end position="74"/>
    </location>
</feature>